<name>A0ABD1D309_CULPP</name>
<organism evidence="1 2">
    <name type="scientific">Culex pipiens pipiens</name>
    <name type="common">Northern house mosquito</name>
    <dbReference type="NCBI Taxonomy" id="38569"/>
    <lineage>
        <taxon>Eukaryota</taxon>
        <taxon>Metazoa</taxon>
        <taxon>Ecdysozoa</taxon>
        <taxon>Arthropoda</taxon>
        <taxon>Hexapoda</taxon>
        <taxon>Insecta</taxon>
        <taxon>Pterygota</taxon>
        <taxon>Neoptera</taxon>
        <taxon>Endopterygota</taxon>
        <taxon>Diptera</taxon>
        <taxon>Nematocera</taxon>
        <taxon>Culicoidea</taxon>
        <taxon>Culicidae</taxon>
        <taxon>Culicinae</taxon>
        <taxon>Culicini</taxon>
        <taxon>Culex</taxon>
        <taxon>Culex</taxon>
    </lineage>
</organism>
<proteinExistence type="predicted"/>
<feature type="non-terminal residue" evidence="1">
    <location>
        <position position="114"/>
    </location>
</feature>
<accession>A0ABD1D309</accession>
<dbReference type="AlphaFoldDB" id="A0ABD1D309"/>
<dbReference type="EMBL" id="JBEHCU010007836">
    <property type="protein sequence ID" value="KAL1391570.1"/>
    <property type="molecule type" value="Genomic_DNA"/>
</dbReference>
<protein>
    <submittedName>
        <fullName evidence="1">Uncharacterized protein</fullName>
    </submittedName>
</protein>
<reference evidence="1 2" key="1">
    <citation type="submission" date="2024-05" db="EMBL/GenBank/DDBJ databases">
        <title>Culex pipiens pipiens assembly and annotation.</title>
        <authorList>
            <person name="Alout H."/>
            <person name="Durand T."/>
        </authorList>
    </citation>
    <scope>NUCLEOTIDE SEQUENCE [LARGE SCALE GENOMIC DNA]</scope>
    <source>
        <strain evidence="1">HA-2024</strain>
        <tissue evidence="1">Whole body</tissue>
    </source>
</reference>
<evidence type="ECO:0000313" key="2">
    <source>
        <dbReference type="Proteomes" id="UP001562425"/>
    </source>
</evidence>
<comment type="caution">
    <text evidence="1">The sequence shown here is derived from an EMBL/GenBank/DDBJ whole genome shotgun (WGS) entry which is preliminary data.</text>
</comment>
<sequence length="114" mass="12956">MVLECGLQFMRTRMASFDEIMGYQLFWPHCHAECQPGDFAVNQIERDHNRAIAGVLIEIGPILLFQTCTTTTKWRRLERTLVHWSGSTPRLTGPLVCPENRLGVGGEMVLRRAA</sequence>
<gene>
    <name evidence="1" type="ORF">pipiens_012298</name>
</gene>
<evidence type="ECO:0000313" key="1">
    <source>
        <dbReference type="EMBL" id="KAL1391570.1"/>
    </source>
</evidence>
<keyword evidence="2" id="KW-1185">Reference proteome</keyword>
<dbReference type="Proteomes" id="UP001562425">
    <property type="component" value="Unassembled WGS sequence"/>
</dbReference>